<feature type="domain" description="Protein FecR C-terminal" evidence="3">
    <location>
        <begin position="285"/>
        <end position="352"/>
    </location>
</feature>
<name>A0A3P1CJJ6_9BACT</name>
<evidence type="ECO:0000259" key="2">
    <source>
        <dbReference type="Pfam" id="PF04773"/>
    </source>
</evidence>
<dbReference type="Proteomes" id="UP000274271">
    <property type="component" value="Unassembled WGS sequence"/>
</dbReference>
<dbReference type="GO" id="GO:0016989">
    <property type="term" value="F:sigma factor antagonist activity"/>
    <property type="evidence" value="ECO:0007669"/>
    <property type="project" value="TreeGrafter"/>
</dbReference>
<keyword evidence="1" id="KW-0472">Membrane</keyword>
<keyword evidence="1" id="KW-1133">Transmembrane helix</keyword>
<dbReference type="Gene3D" id="3.55.50.30">
    <property type="match status" value="1"/>
</dbReference>
<dbReference type="Gene3D" id="2.60.120.1440">
    <property type="match status" value="1"/>
</dbReference>
<dbReference type="InterPro" id="IPR032508">
    <property type="entry name" value="FecR_C"/>
</dbReference>
<dbReference type="AlphaFoldDB" id="A0A3P1CJJ6"/>
<keyword evidence="5" id="KW-1185">Reference proteome</keyword>
<evidence type="ECO:0000313" key="5">
    <source>
        <dbReference type="Proteomes" id="UP000274271"/>
    </source>
</evidence>
<dbReference type="PANTHER" id="PTHR30273:SF2">
    <property type="entry name" value="PROTEIN FECR"/>
    <property type="match status" value="1"/>
</dbReference>
<dbReference type="InterPro" id="IPR012373">
    <property type="entry name" value="Ferrdict_sens_TM"/>
</dbReference>
<dbReference type="Pfam" id="PF04773">
    <property type="entry name" value="FecR"/>
    <property type="match status" value="1"/>
</dbReference>
<dbReference type="InterPro" id="IPR006860">
    <property type="entry name" value="FecR"/>
</dbReference>
<organism evidence="4 5">
    <name type="scientific">Larkinella knui</name>
    <dbReference type="NCBI Taxonomy" id="2025310"/>
    <lineage>
        <taxon>Bacteria</taxon>
        <taxon>Pseudomonadati</taxon>
        <taxon>Bacteroidota</taxon>
        <taxon>Cytophagia</taxon>
        <taxon>Cytophagales</taxon>
        <taxon>Spirosomataceae</taxon>
        <taxon>Larkinella</taxon>
    </lineage>
</organism>
<keyword evidence="1" id="KW-0812">Transmembrane</keyword>
<proteinExistence type="predicted"/>
<comment type="caution">
    <text evidence="4">The sequence shown here is derived from an EMBL/GenBank/DDBJ whole genome shotgun (WGS) entry which is preliminary data.</text>
</comment>
<dbReference type="EMBL" id="RQJP01000003">
    <property type="protein sequence ID" value="RRB13522.1"/>
    <property type="molecule type" value="Genomic_DNA"/>
</dbReference>
<reference evidence="4 5" key="1">
    <citation type="submission" date="2018-11" db="EMBL/GenBank/DDBJ databases">
        <authorList>
            <person name="Zhou Z."/>
            <person name="Wang G."/>
        </authorList>
    </citation>
    <scope>NUCLEOTIDE SEQUENCE [LARGE SCALE GENOMIC DNA]</scope>
    <source>
        <strain evidence="4 5">KCTC42998</strain>
    </source>
</reference>
<gene>
    <name evidence="4" type="ORF">EHT87_14735</name>
</gene>
<evidence type="ECO:0000256" key="1">
    <source>
        <dbReference type="SAM" id="Phobius"/>
    </source>
</evidence>
<dbReference type="Pfam" id="PF16344">
    <property type="entry name" value="FecR_C"/>
    <property type="match status" value="1"/>
</dbReference>
<feature type="transmembrane region" description="Helical" evidence="1">
    <location>
        <begin position="96"/>
        <end position="116"/>
    </location>
</feature>
<evidence type="ECO:0000313" key="4">
    <source>
        <dbReference type="EMBL" id="RRB13522.1"/>
    </source>
</evidence>
<dbReference type="PIRSF" id="PIRSF018266">
    <property type="entry name" value="FecR"/>
    <property type="match status" value="1"/>
</dbReference>
<sequence>MFNYAFYTVEEFLKDDWFRDWILNPTQQSEAFWNEWVQLHPEKQATVDEARTLLRALEMPHQQPSKSEINEAIQETWAKIRQNPTPTVRLMSGWNWGRMAAAIFVLIGVGGAFFLYQNRTQSRAGLSMSSQKDRIMVTNTSRQALPVSLPDGSRVTLSPAARLEYANAFTETERRTYLKGDAFFEVTRNPSRPFLVITEKLVTRVLGTSFWIKADAITQENRVIVKTGKVSVFRTSDVRKKLEKPEGVVLTPNQQVALSKAGDRLAKSLIEQPMPLQPSASHPEISYTETPASRIFQALSKAYGIEIVYDEEVLKHCQITATLTNETLFEKLDMLCQTIHASYEVIDTQIVIYSKGCK</sequence>
<protein>
    <submittedName>
        <fullName evidence="4">FecR family protein</fullName>
    </submittedName>
</protein>
<evidence type="ECO:0000259" key="3">
    <source>
        <dbReference type="Pfam" id="PF16344"/>
    </source>
</evidence>
<dbReference type="OrthoDB" id="1099916at2"/>
<dbReference type="PANTHER" id="PTHR30273">
    <property type="entry name" value="PERIPLASMIC SIGNAL SENSOR AND SIGMA FACTOR ACTIVATOR FECR-RELATED"/>
    <property type="match status" value="1"/>
</dbReference>
<dbReference type="RefSeq" id="WP_124907420.1">
    <property type="nucleotide sequence ID" value="NZ_RQJP01000003.1"/>
</dbReference>
<accession>A0A3P1CJJ6</accession>
<feature type="domain" description="FecR protein" evidence="2">
    <location>
        <begin position="142"/>
        <end position="230"/>
    </location>
</feature>